<accession>A0A1G8G0G1</accession>
<gene>
    <name evidence="3" type="ORF">SAMN05421818_12117</name>
</gene>
<dbReference type="AlphaFoldDB" id="A0A1G8G0G1"/>
<dbReference type="InterPro" id="IPR011335">
    <property type="entry name" value="Restrct_endonuc-II-like"/>
</dbReference>
<name>A0A1G8G0G1_9FLAO</name>
<reference evidence="4" key="1">
    <citation type="submission" date="2016-10" db="EMBL/GenBank/DDBJ databases">
        <authorList>
            <person name="Varghese N."/>
            <person name="Submissions S."/>
        </authorList>
    </citation>
    <scope>NUCLEOTIDE SEQUENCE [LARGE SCALE GENOMIC DNA]</scope>
    <source>
        <strain evidence="4">DSM 23313</strain>
    </source>
</reference>
<dbReference type="Proteomes" id="UP000243588">
    <property type="component" value="Unassembled WGS sequence"/>
</dbReference>
<dbReference type="PANTHER" id="PTHR34039:SF1">
    <property type="entry name" value="UPF0102 PROTEIN YRAN"/>
    <property type="match status" value="1"/>
</dbReference>
<evidence type="ECO:0000256" key="2">
    <source>
        <dbReference type="HAMAP-Rule" id="MF_00048"/>
    </source>
</evidence>
<keyword evidence="3" id="KW-0540">Nuclease</keyword>
<organism evidence="3 4">
    <name type="scientific">Myroides phaeus</name>
    <dbReference type="NCBI Taxonomy" id="702745"/>
    <lineage>
        <taxon>Bacteria</taxon>
        <taxon>Pseudomonadati</taxon>
        <taxon>Bacteroidota</taxon>
        <taxon>Flavobacteriia</taxon>
        <taxon>Flavobacteriales</taxon>
        <taxon>Flavobacteriaceae</taxon>
        <taxon>Myroides</taxon>
    </lineage>
</organism>
<evidence type="ECO:0000256" key="1">
    <source>
        <dbReference type="ARBA" id="ARBA00006738"/>
    </source>
</evidence>
<protein>
    <recommendedName>
        <fullName evidence="2">UPF0102 protein SAMN05421818_12117</fullName>
    </recommendedName>
</protein>
<dbReference type="GO" id="GO:0004519">
    <property type="term" value="F:endonuclease activity"/>
    <property type="evidence" value="ECO:0007669"/>
    <property type="project" value="UniProtKB-KW"/>
</dbReference>
<dbReference type="CDD" id="cd20736">
    <property type="entry name" value="PoNe_Nuclease"/>
    <property type="match status" value="1"/>
</dbReference>
<keyword evidence="3" id="KW-0378">Hydrolase</keyword>
<dbReference type="EMBL" id="FNDQ01000021">
    <property type="protein sequence ID" value="SDH87864.1"/>
    <property type="molecule type" value="Genomic_DNA"/>
</dbReference>
<dbReference type="GO" id="GO:0003676">
    <property type="term" value="F:nucleic acid binding"/>
    <property type="evidence" value="ECO:0007669"/>
    <property type="project" value="InterPro"/>
</dbReference>
<proteinExistence type="inferred from homology"/>
<dbReference type="SUPFAM" id="SSF52980">
    <property type="entry name" value="Restriction endonuclease-like"/>
    <property type="match status" value="1"/>
</dbReference>
<evidence type="ECO:0000313" key="4">
    <source>
        <dbReference type="Proteomes" id="UP000243588"/>
    </source>
</evidence>
<dbReference type="InterPro" id="IPR003509">
    <property type="entry name" value="UPF0102_YraN-like"/>
</dbReference>
<sequence>MAKSQDIGEGGEKAAVAYLKERGYDILIVNYVAQKGEIDIIALKDNILVFVEVKTRSSLEFGLPQDFVKATKIGLLVRTANIYIEENDREEEARFDIIAIHKVGEKYNIQHIEDAFYFF</sequence>
<comment type="similarity">
    <text evidence="1 2">Belongs to the UPF0102 family.</text>
</comment>
<dbReference type="HAMAP" id="MF_00048">
    <property type="entry name" value="UPF0102"/>
    <property type="match status" value="1"/>
</dbReference>
<dbReference type="Pfam" id="PF02021">
    <property type="entry name" value="UPF0102"/>
    <property type="match status" value="1"/>
</dbReference>
<dbReference type="PANTHER" id="PTHR34039">
    <property type="entry name" value="UPF0102 PROTEIN YRAN"/>
    <property type="match status" value="1"/>
</dbReference>
<dbReference type="Gene3D" id="3.40.1350.10">
    <property type="match status" value="1"/>
</dbReference>
<keyword evidence="3" id="KW-0255">Endonuclease</keyword>
<dbReference type="NCBIfam" id="NF009150">
    <property type="entry name" value="PRK12497.1-3"/>
    <property type="match status" value="1"/>
</dbReference>
<keyword evidence="4" id="KW-1185">Reference proteome</keyword>
<dbReference type="STRING" id="702745.SAMN05421818_12117"/>
<dbReference type="InterPro" id="IPR011856">
    <property type="entry name" value="tRNA_endonuc-like_dom_sf"/>
</dbReference>
<dbReference type="RefSeq" id="WP_090409946.1">
    <property type="nucleotide sequence ID" value="NZ_FNDQ01000021.1"/>
</dbReference>
<evidence type="ECO:0000313" key="3">
    <source>
        <dbReference type="EMBL" id="SDH87864.1"/>
    </source>
</evidence>